<evidence type="ECO:0000313" key="9">
    <source>
        <dbReference type="Proteomes" id="UP000320333"/>
    </source>
</evidence>
<dbReference type="AlphaFoldDB" id="A0A507EW51"/>
<feature type="compositionally biased region" description="Polar residues" evidence="6">
    <location>
        <begin position="41"/>
        <end position="64"/>
    </location>
</feature>
<dbReference type="SUPFAM" id="SSF81606">
    <property type="entry name" value="PP2C-like"/>
    <property type="match status" value="1"/>
</dbReference>
<feature type="domain" description="PPM-type phosphatase" evidence="7">
    <location>
        <begin position="79"/>
        <end position="343"/>
    </location>
</feature>
<dbReference type="Pfam" id="PF00481">
    <property type="entry name" value="PP2C"/>
    <property type="match status" value="1"/>
</dbReference>
<proteinExistence type="inferred from homology"/>
<dbReference type="InterPro" id="IPR001932">
    <property type="entry name" value="PPM-type_phosphatase-like_dom"/>
</dbReference>
<evidence type="ECO:0000256" key="5">
    <source>
        <dbReference type="RuleBase" id="RU003465"/>
    </source>
</evidence>
<comment type="caution">
    <text evidence="8">The sequence shown here is derived from an EMBL/GenBank/DDBJ whole genome shotgun (WGS) entry which is preliminary data.</text>
</comment>
<dbReference type="PROSITE" id="PS01032">
    <property type="entry name" value="PPM_1"/>
    <property type="match status" value="1"/>
</dbReference>
<dbReference type="PANTHER" id="PTHR13832:SF837">
    <property type="entry name" value="PROTEIN PHOSPHATASE 2C-LIKE DOMAIN-CONTAINING PROTEIN 1"/>
    <property type="match status" value="1"/>
</dbReference>
<sequence>MSAKPLFESPSVSESLLERKSARTQSQPRDSDGGIGEGARLSQNSDDSRSSDTQSHVPSASADTASPLAEEVALAAGFRVGVAEDRNKRYRRTMEDAHTFIYKYGGINGQGFFAIFDGHAGKSAAECQHCFQPHTQTLLKLINDNPNTPIPQLLNDTFVETDAQLGAKKGVSSGCTAVVAFVRVEQRAIEGETLAVKRRVLYTANVGDARAVLSRSGKALRLSYDHKGSDPHETQRIMECGGFVVNGRVNGVLAVTRALGDASMKDYIVGNPYTTETVLTDADNILVLACDGVWDVCTDQDAIDYIFETSERSSTPQVAAEELLNHSLEKFSTDNLSVMVVRFADLSTLPL</sequence>
<dbReference type="Gene3D" id="3.60.40.10">
    <property type="entry name" value="PPM-type phosphatase domain"/>
    <property type="match status" value="1"/>
</dbReference>
<dbReference type="GO" id="GO:0046872">
    <property type="term" value="F:metal ion binding"/>
    <property type="evidence" value="ECO:0007669"/>
    <property type="project" value="UniProtKB-KW"/>
</dbReference>
<keyword evidence="3 5" id="KW-0378">Hydrolase</keyword>
<protein>
    <recommendedName>
        <fullName evidence="7">PPM-type phosphatase domain-containing protein</fullName>
    </recommendedName>
</protein>
<dbReference type="PANTHER" id="PTHR13832">
    <property type="entry name" value="PROTEIN PHOSPHATASE 2C"/>
    <property type="match status" value="1"/>
</dbReference>
<keyword evidence="2" id="KW-0479">Metal-binding</keyword>
<feature type="region of interest" description="Disordered" evidence="6">
    <location>
        <begin position="1"/>
        <end position="66"/>
    </location>
</feature>
<gene>
    <name evidence="8" type="ORF">CcCBS67573_g07501</name>
</gene>
<dbReference type="InterPro" id="IPR015655">
    <property type="entry name" value="PP2C"/>
</dbReference>
<organism evidence="8 9">
    <name type="scientific">Chytriomyces confervae</name>
    <dbReference type="NCBI Taxonomy" id="246404"/>
    <lineage>
        <taxon>Eukaryota</taxon>
        <taxon>Fungi</taxon>
        <taxon>Fungi incertae sedis</taxon>
        <taxon>Chytridiomycota</taxon>
        <taxon>Chytridiomycota incertae sedis</taxon>
        <taxon>Chytridiomycetes</taxon>
        <taxon>Chytridiales</taxon>
        <taxon>Chytriomycetaceae</taxon>
        <taxon>Chytriomyces</taxon>
    </lineage>
</organism>
<name>A0A507EW51_9FUNG</name>
<evidence type="ECO:0000256" key="1">
    <source>
        <dbReference type="ARBA" id="ARBA00006702"/>
    </source>
</evidence>
<evidence type="ECO:0000256" key="2">
    <source>
        <dbReference type="ARBA" id="ARBA00022723"/>
    </source>
</evidence>
<evidence type="ECO:0000256" key="6">
    <source>
        <dbReference type="SAM" id="MobiDB-lite"/>
    </source>
</evidence>
<dbReference type="InterPro" id="IPR036457">
    <property type="entry name" value="PPM-type-like_dom_sf"/>
</dbReference>
<dbReference type="OrthoDB" id="10264738at2759"/>
<evidence type="ECO:0000313" key="8">
    <source>
        <dbReference type="EMBL" id="TPX67446.1"/>
    </source>
</evidence>
<evidence type="ECO:0000256" key="4">
    <source>
        <dbReference type="ARBA" id="ARBA00022912"/>
    </source>
</evidence>
<dbReference type="STRING" id="246404.A0A507EW51"/>
<dbReference type="GO" id="GO:0004722">
    <property type="term" value="F:protein serine/threonine phosphatase activity"/>
    <property type="evidence" value="ECO:0007669"/>
    <property type="project" value="InterPro"/>
</dbReference>
<keyword evidence="9" id="KW-1185">Reference proteome</keyword>
<evidence type="ECO:0000259" key="7">
    <source>
        <dbReference type="PROSITE" id="PS51746"/>
    </source>
</evidence>
<keyword evidence="4 5" id="KW-0904">Protein phosphatase</keyword>
<dbReference type="EMBL" id="QEAP01000398">
    <property type="protein sequence ID" value="TPX67446.1"/>
    <property type="molecule type" value="Genomic_DNA"/>
</dbReference>
<dbReference type="InterPro" id="IPR000222">
    <property type="entry name" value="PP2C_BS"/>
</dbReference>
<reference evidence="8 9" key="1">
    <citation type="journal article" date="2019" name="Sci. Rep.">
        <title>Comparative genomics of chytrid fungi reveal insights into the obligate biotrophic and pathogenic lifestyle of Synchytrium endobioticum.</title>
        <authorList>
            <person name="van de Vossenberg B.T.L.H."/>
            <person name="Warris S."/>
            <person name="Nguyen H.D.T."/>
            <person name="van Gent-Pelzer M.P.E."/>
            <person name="Joly D.L."/>
            <person name="van de Geest H.C."/>
            <person name="Bonants P.J.M."/>
            <person name="Smith D.S."/>
            <person name="Levesque C.A."/>
            <person name="van der Lee T.A.J."/>
        </authorList>
    </citation>
    <scope>NUCLEOTIDE SEQUENCE [LARGE SCALE GENOMIC DNA]</scope>
    <source>
        <strain evidence="8 9">CBS 675.73</strain>
    </source>
</reference>
<dbReference type="CDD" id="cd00143">
    <property type="entry name" value="PP2Cc"/>
    <property type="match status" value="1"/>
</dbReference>
<evidence type="ECO:0000256" key="3">
    <source>
        <dbReference type="ARBA" id="ARBA00022801"/>
    </source>
</evidence>
<dbReference type="Proteomes" id="UP000320333">
    <property type="component" value="Unassembled WGS sequence"/>
</dbReference>
<dbReference type="SMART" id="SM00332">
    <property type="entry name" value="PP2Cc"/>
    <property type="match status" value="1"/>
</dbReference>
<comment type="similarity">
    <text evidence="1 5">Belongs to the PP2C family.</text>
</comment>
<accession>A0A507EW51</accession>
<dbReference type="PROSITE" id="PS51746">
    <property type="entry name" value="PPM_2"/>
    <property type="match status" value="1"/>
</dbReference>